<sequence length="746" mass="81015">MRWRRAQQALQARRGHVQRGGWAAWVALWSARVYEKNLHACAVLTSPSPAFSLVHPSARSALQPPGPVWICLSFRLRGTSCIEAEYDTGAASRVGYARQLRQWCCSVLKRAVRAWTSFVAAAVAKQQRLADAVALCRARSLHEAACQWLRVGTRRRQLRLDAAVEQQAHLARVMYVRVAPYAMRWKHRALHRSREEAMAARPLAGRPYASQAAHTNLHHPLPYPFRPAPRLIAAPMAPPDLASWAAAPVPSAALPGALSGATSAHIHDAFSTAFSGVALPAVAAASPHKAAPLAAPEPLAMPSPLPGLDPPPASTRPLFVPPPPCTRPAPRRPTILFSTPLMVNAAGLAACTAAPLSDNLMLAVAGQLRGAPAASSASHNPATLPARASHCTCFDPAPFCPQLVTPPHTRPPPPTHTRHTRPTLRLHPPHAPPPSAPVTRHMPHLLRPAPGHTRPPPHARTHHPACPTSPAPTSTTHANHAIPHARPQQPPSSAQPVTLHPERLQLQPSPVRLQLSEEEMGFQSAQLQFDDSRERRRTGSGGASSRDPATVAAQSPEEHDVEPRQASAHGGSSVPDDLAGERARALEGGSRCRHKESSRTHREAGTQRHERNSLLDQRECPGATAAKEEGRAKSEEEAVREDEVAAMERVLEGFELLKADIARCQEDLEEARASWREAAEEEDHKGSSVAECWHQSQQEVMGAVERRVAALEEELAELHSQRRERVPMVRSVLARIKELRACGVVH</sequence>
<dbReference type="Proteomes" id="UP001190700">
    <property type="component" value="Unassembled WGS sequence"/>
</dbReference>
<evidence type="ECO:0000256" key="1">
    <source>
        <dbReference type="SAM" id="Coils"/>
    </source>
</evidence>
<organism evidence="3 4">
    <name type="scientific">Cymbomonas tetramitiformis</name>
    <dbReference type="NCBI Taxonomy" id="36881"/>
    <lineage>
        <taxon>Eukaryota</taxon>
        <taxon>Viridiplantae</taxon>
        <taxon>Chlorophyta</taxon>
        <taxon>Pyramimonadophyceae</taxon>
        <taxon>Pyramimonadales</taxon>
        <taxon>Pyramimonadaceae</taxon>
        <taxon>Cymbomonas</taxon>
    </lineage>
</organism>
<feature type="compositionally biased region" description="Low complexity" evidence="2">
    <location>
        <begin position="464"/>
        <end position="496"/>
    </location>
</feature>
<feature type="region of interest" description="Disordered" evidence="2">
    <location>
        <begin position="404"/>
        <end position="497"/>
    </location>
</feature>
<protein>
    <submittedName>
        <fullName evidence="3">Uncharacterized protein</fullName>
    </submittedName>
</protein>
<accession>A0AAE0FLG5</accession>
<name>A0AAE0FLG5_9CHLO</name>
<feature type="coiled-coil region" evidence="1">
    <location>
        <begin position="654"/>
        <end position="721"/>
    </location>
</feature>
<feature type="compositionally biased region" description="Basic residues" evidence="2">
    <location>
        <begin position="416"/>
        <end position="428"/>
    </location>
</feature>
<feature type="compositionally biased region" description="Basic and acidic residues" evidence="2">
    <location>
        <begin position="595"/>
        <end position="619"/>
    </location>
</feature>
<evidence type="ECO:0000256" key="2">
    <source>
        <dbReference type="SAM" id="MobiDB-lite"/>
    </source>
</evidence>
<reference evidence="3 4" key="1">
    <citation type="journal article" date="2015" name="Genome Biol. Evol.">
        <title>Comparative Genomics of a Bacterivorous Green Alga Reveals Evolutionary Causalities and Consequences of Phago-Mixotrophic Mode of Nutrition.</title>
        <authorList>
            <person name="Burns J.A."/>
            <person name="Paasch A."/>
            <person name="Narechania A."/>
            <person name="Kim E."/>
        </authorList>
    </citation>
    <scope>NUCLEOTIDE SEQUENCE [LARGE SCALE GENOMIC DNA]</scope>
    <source>
        <strain evidence="3 4">PLY_AMNH</strain>
    </source>
</reference>
<evidence type="ECO:0000313" key="3">
    <source>
        <dbReference type="EMBL" id="KAK3261865.1"/>
    </source>
</evidence>
<evidence type="ECO:0000313" key="4">
    <source>
        <dbReference type="Proteomes" id="UP001190700"/>
    </source>
</evidence>
<comment type="caution">
    <text evidence="3">The sequence shown here is derived from an EMBL/GenBank/DDBJ whole genome shotgun (WGS) entry which is preliminary data.</text>
</comment>
<feature type="compositionally biased region" description="Basic and acidic residues" evidence="2">
    <location>
        <begin position="626"/>
        <end position="640"/>
    </location>
</feature>
<dbReference type="AlphaFoldDB" id="A0AAE0FLG5"/>
<feature type="region of interest" description="Disordered" evidence="2">
    <location>
        <begin position="520"/>
        <end position="640"/>
    </location>
</feature>
<keyword evidence="1" id="KW-0175">Coiled coil</keyword>
<keyword evidence="4" id="KW-1185">Reference proteome</keyword>
<dbReference type="EMBL" id="LGRX02016592">
    <property type="protein sequence ID" value="KAK3261865.1"/>
    <property type="molecule type" value="Genomic_DNA"/>
</dbReference>
<gene>
    <name evidence="3" type="ORF">CYMTET_29250</name>
</gene>
<proteinExistence type="predicted"/>